<dbReference type="EMBL" id="JBBPBK010000161">
    <property type="protein sequence ID" value="KAK9266370.1"/>
    <property type="molecule type" value="Genomic_DNA"/>
</dbReference>
<evidence type="ECO:0000313" key="3">
    <source>
        <dbReference type="EMBL" id="KAK9266370.1"/>
    </source>
</evidence>
<evidence type="ECO:0000313" key="4">
    <source>
        <dbReference type="Proteomes" id="UP001415857"/>
    </source>
</evidence>
<dbReference type="Proteomes" id="UP001415857">
    <property type="component" value="Unassembled WGS sequence"/>
</dbReference>
<comment type="caution">
    <text evidence="3">The sequence shown here is derived from an EMBL/GenBank/DDBJ whole genome shotgun (WGS) entry which is preliminary data.</text>
</comment>
<accession>A0AAP0R2N4</accession>
<sequence length="527" mass="60822">MAAESQCFEKNLHRTVAPIENRLGQLGNSRSMGVSICKVPNKLRKEDEEAYSPLIVSIGPFHSSSTTGSVLPQTSENKEDHPQTPVNKDHQPAMEEYKWQHMLSLLQQLVKKHDHLLAMEGNKWWYMLYLLQRTQNPQETLKKCGKAVLKLEKFVRGSYAENIKFEPHELAGIMLVDGCFILELFLRSRSRQDVTEEDPIFQNDWMVPTIRRDLALLENQIPFFVLKELFETIAEENKALNASSVTDLALSFFYPDLDVDQGIIREWRSHDRSQAGDSKKPRHLHLLDLLHSFYNLTCSVKDPEDENTSHASDLCLGLLSNPTLAQSHPNDKKSWPFKKCATEFSEAGIKFEFEKGKETHLFRIRFHEGVITIPPLHIDETRKSLLRNLIAFEQCIGGRGHHITSYAILMKSLIRSPLDIKLLEKNDIMKNELGGVEDVLTLFNNISREVVLKDFHFNNLCMRVNEYQKSWWNCHRIIAFVTVRYRRNMAILKRDYFSNPWSLMAFIAALVGLLFTAVQTYCAVFLS</sequence>
<dbReference type="AlphaFoldDB" id="A0AAP0R2N4"/>
<keyword evidence="2" id="KW-1133">Transmembrane helix</keyword>
<evidence type="ECO:0000256" key="1">
    <source>
        <dbReference type="SAM" id="MobiDB-lite"/>
    </source>
</evidence>
<dbReference type="InterPro" id="IPR004158">
    <property type="entry name" value="DUF247_pln"/>
</dbReference>
<organism evidence="3 4">
    <name type="scientific">Liquidambar formosana</name>
    <name type="common">Formosan gum</name>
    <dbReference type="NCBI Taxonomy" id="63359"/>
    <lineage>
        <taxon>Eukaryota</taxon>
        <taxon>Viridiplantae</taxon>
        <taxon>Streptophyta</taxon>
        <taxon>Embryophyta</taxon>
        <taxon>Tracheophyta</taxon>
        <taxon>Spermatophyta</taxon>
        <taxon>Magnoliopsida</taxon>
        <taxon>eudicotyledons</taxon>
        <taxon>Gunneridae</taxon>
        <taxon>Pentapetalae</taxon>
        <taxon>Saxifragales</taxon>
        <taxon>Altingiaceae</taxon>
        <taxon>Liquidambar</taxon>
    </lineage>
</organism>
<gene>
    <name evidence="3" type="ORF">L1049_007343</name>
</gene>
<keyword evidence="4" id="KW-1185">Reference proteome</keyword>
<dbReference type="PANTHER" id="PTHR31170">
    <property type="entry name" value="BNAC04G53230D PROTEIN"/>
    <property type="match status" value="1"/>
</dbReference>
<feature type="compositionally biased region" description="Polar residues" evidence="1">
    <location>
        <begin position="64"/>
        <end position="75"/>
    </location>
</feature>
<feature type="transmembrane region" description="Helical" evidence="2">
    <location>
        <begin position="501"/>
        <end position="526"/>
    </location>
</feature>
<dbReference type="Pfam" id="PF03140">
    <property type="entry name" value="DUF247"/>
    <property type="match status" value="1"/>
</dbReference>
<feature type="region of interest" description="Disordered" evidence="1">
    <location>
        <begin position="64"/>
        <end position="89"/>
    </location>
</feature>
<name>A0AAP0R2N4_LIQFO</name>
<protein>
    <submittedName>
        <fullName evidence="3">Uncharacterized protein</fullName>
    </submittedName>
</protein>
<evidence type="ECO:0000256" key="2">
    <source>
        <dbReference type="SAM" id="Phobius"/>
    </source>
</evidence>
<dbReference type="PANTHER" id="PTHR31170:SF20">
    <property type="entry name" value="DUF247 DOMAIN PROTEIN"/>
    <property type="match status" value="1"/>
</dbReference>
<keyword evidence="2" id="KW-0472">Membrane</keyword>
<reference evidence="3 4" key="1">
    <citation type="journal article" date="2024" name="Plant J.">
        <title>Genome sequences and population genomics reveal climatic adaptation and genomic divergence between two closely related sweetgum species.</title>
        <authorList>
            <person name="Xu W.Q."/>
            <person name="Ren C.Q."/>
            <person name="Zhang X.Y."/>
            <person name="Comes H.P."/>
            <person name="Liu X.H."/>
            <person name="Li Y.G."/>
            <person name="Kettle C.J."/>
            <person name="Jalonen R."/>
            <person name="Gaisberger H."/>
            <person name="Ma Y.Z."/>
            <person name="Qiu Y.X."/>
        </authorList>
    </citation>
    <scope>NUCLEOTIDE SEQUENCE [LARGE SCALE GENOMIC DNA]</scope>
    <source>
        <strain evidence="3">Hangzhou</strain>
    </source>
</reference>
<keyword evidence="2" id="KW-0812">Transmembrane</keyword>
<proteinExistence type="predicted"/>
<feature type="compositionally biased region" description="Basic and acidic residues" evidence="1">
    <location>
        <begin position="76"/>
        <end position="89"/>
    </location>
</feature>